<feature type="region of interest" description="Disordered" evidence="2">
    <location>
        <begin position="296"/>
        <end position="315"/>
    </location>
</feature>
<dbReference type="GO" id="GO:0046872">
    <property type="term" value="F:metal ion binding"/>
    <property type="evidence" value="ECO:0007669"/>
    <property type="project" value="UniProtKB-KW"/>
</dbReference>
<comment type="cofactor">
    <cofactor evidence="1">
        <name>Mg(2+)</name>
        <dbReference type="ChEBI" id="CHEBI:18420"/>
    </cofactor>
    <text evidence="1">Binds 2 magnesium ions per subunit.</text>
</comment>
<evidence type="ECO:0000313" key="3">
    <source>
        <dbReference type="EMBL" id="EON75828.1"/>
    </source>
</evidence>
<dbReference type="RefSeq" id="WP_010855850.1">
    <property type="nucleotide sequence ID" value="NZ_AQHR01000096.1"/>
</dbReference>
<evidence type="ECO:0008006" key="5">
    <source>
        <dbReference type="Google" id="ProtNLM"/>
    </source>
</evidence>
<dbReference type="Proteomes" id="UP000013909">
    <property type="component" value="Unassembled WGS sequence"/>
</dbReference>
<feature type="binding site" evidence="1">
    <location>
        <position position="106"/>
    </location>
    <ligand>
        <name>Mg(2+)</name>
        <dbReference type="ChEBI" id="CHEBI:18420"/>
        <label>1</label>
    </ligand>
</feature>
<dbReference type="EMBL" id="AQHR01000096">
    <property type="protein sequence ID" value="EON75828.1"/>
    <property type="molecule type" value="Genomic_DNA"/>
</dbReference>
<evidence type="ECO:0000313" key="4">
    <source>
        <dbReference type="Proteomes" id="UP000013909"/>
    </source>
</evidence>
<protein>
    <recommendedName>
        <fullName evidence="5">ADP-ribosylglycohydrolase</fullName>
    </recommendedName>
</protein>
<feature type="binding site" evidence="1">
    <location>
        <position position="107"/>
    </location>
    <ligand>
        <name>Mg(2+)</name>
        <dbReference type="ChEBI" id="CHEBI:18420"/>
        <label>1</label>
    </ligand>
</feature>
<proteinExistence type="predicted"/>
<feature type="binding site" evidence="1">
    <location>
        <position position="366"/>
    </location>
    <ligand>
        <name>Mg(2+)</name>
        <dbReference type="ChEBI" id="CHEBI:18420"/>
        <label>1</label>
    </ligand>
</feature>
<comment type="caution">
    <text evidence="3">The sequence shown here is derived from an EMBL/GenBank/DDBJ whole genome shotgun (WGS) entry which is preliminary data.</text>
</comment>
<feature type="binding site" evidence="1">
    <location>
        <position position="108"/>
    </location>
    <ligand>
        <name>Mg(2+)</name>
        <dbReference type="ChEBI" id="CHEBI:18420"/>
        <label>1</label>
    </ligand>
</feature>
<reference evidence="3 4" key="1">
    <citation type="submission" date="2013-02" db="EMBL/GenBank/DDBJ databases">
        <title>A novel strain isolated from Lonar lake, Maharashtra, India.</title>
        <authorList>
            <person name="Singh A."/>
        </authorList>
    </citation>
    <scope>NUCLEOTIDE SEQUENCE [LARGE SCALE GENOMIC DNA]</scope>
    <source>
        <strain evidence="3 4">AK24</strain>
    </source>
</reference>
<dbReference type="PATRIC" id="fig|1288963.3.peg.3713"/>
<feature type="binding site" evidence="1">
    <location>
        <position position="369"/>
    </location>
    <ligand>
        <name>Mg(2+)</name>
        <dbReference type="ChEBI" id="CHEBI:18420"/>
        <label>1</label>
    </ligand>
</feature>
<dbReference type="STRING" id="1232681.ADIS_3719"/>
<feature type="binding site" evidence="1">
    <location>
        <position position="368"/>
    </location>
    <ligand>
        <name>Mg(2+)</name>
        <dbReference type="ChEBI" id="CHEBI:18420"/>
        <label>1</label>
    </ligand>
</feature>
<keyword evidence="1" id="KW-0460">Magnesium</keyword>
<dbReference type="PANTHER" id="PTHR16222:SF12">
    <property type="entry name" value="ADP-RIBOSYLGLYCOHYDROLASE-RELATED"/>
    <property type="match status" value="1"/>
</dbReference>
<evidence type="ECO:0000256" key="1">
    <source>
        <dbReference type="PIRSR" id="PIRSR605502-1"/>
    </source>
</evidence>
<dbReference type="Gene3D" id="1.10.4080.10">
    <property type="entry name" value="ADP-ribosylation/Crystallin J1"/>
    <property type="match status" value="1"/>
</dbReference>
<dbReference type="Pfam" id="PF03747">
    <property type="entry name" value="ADP_ribosyl_GH"/>
    <property type="match status" value="1"/>
</dbReference>
<evidence type="ECO:0000256" key="2">
    <source>
        <dbReference type="SAM" id="MobiDB-lite"/>
    </source>
</evidence>
<dbReference type="PANTHER" id="PTHR16222">
    <property type="entry name" value="ADP-RIBOSYLGLYCOHYDROLASE"/>
    <property type="match status" value="1"/>
</dbReference>
<name>R7ZP45_9BACT</name>
<keyword evidence="1" id="KW-0479">Metal-binding</keyword>
<dbReference type="InterPro" id="IPR050792">
    <property type="entry name" value="ADP-ribosylglycohydrolase"/>
</dbReference>
<sequence>MLKCYTISTAFILLFSTACDVDPKDKPNASEDVLPASPLHEAALKDKVLGMMVGSAIGDAMGAPTEMWPRKSIDEAYGWVDRLDTMTRDVSPEGIWVPNLPAGGTTDDTRWKKLVADYLISEASSLPNPKGLAQHILDRHSEYFKERMKIDPEDSLGLAENFLRKAWLDEWAKVSAPFVRGDYSEYNIRLSTFYGGEMVCAGLLYSPVIGALFPSNPEKAYLVAFDLAIFDLGYARDISALSAAMTAAAMNPDATPHTVLQVINEIDPHRYTESRLVGRTAHRILDLAQSIVEQVSNSGGSIPAEKSTRQPPTKEEMKEAFVLLDRHLQDMPFHAGEIFLQVLTALILTEFDFELSLQFLVNYGRDNDTTAAIAGAILGAYWGIEKLPDNMYKHTINVNVSHLGLDIEKVSEGLTEKIMSSYRIDPFH</sequence>
<organism evidence="3 4">
    <name type="scientific">Lunatimonas lonarensis</name>
    <dbReference type="NCBI Taxonomy" id="1232681"/>
    <lineage>
        <taxon>Bacteria</taxon>
        <taxon>Pseudomonadati</taxon>
        <taxon>Bacteroidota</taxon>
        <taxon>Cytophagia</taxon>
        <taxon>Cytophagales</taxon>
        <taxon>Cyclobacteriaceae</taxon>
    </lineage>
</organism>
<gene>
    <name evidence="3" type="ORF">ADIS_3719</name>
</gene>
<dbReference type="PROSITE" id="PS51257">
    <property type="entry name" value="PROKAR_LIPOPROTEIN"/>
    <property type="match status" value="1"/>
</dbReference>
<feature type="compositionally biased region" description="Basic and acidic residues" evidence="2">
    <location>
        <begin position="306"/>
        <end position="315"/>
    </location>
</feature>
<dbReference type="InterPro" id="IPR036705">
    <property type="entry name" value="Ribosyl_crysJ1_sf"/>
</dbReference>
<accession>R7ZP45</accession>
<keyword evidence="4" id="KW-1185">Reference proteome</keyword>
<dbReference type="SUPFAM" id="SSF101478">
    <property type="entry name" value="ADP-ribosylglycohydrolase"/>
    <property type="match status" value="1"/>
</dbReference>
<dbReference type="AlphaFoldDB" id="R7ZP45"/>
<dbReference type="InterPro" id="IPR005502">
    <property type="entry name" value="Ribosyl_crysJ1"/>
</dbReference>